<evidence type="ECO:0000313" key="1">
    <source>
        <dbReference type="EMBL" id="DAE17150.1"/>
    </source>
</evidence>
<organism evidence="1">
    <name type="scientific">Siphoviridae sp. ctbvd11</name>
    <dbReference type="NCBI Taxonomy" id="2825567"/>
    <lineage>
        <taxon>Viruses</taxon>
        <taxon>Duplodnaviria</taxon>
        <taxon>Heunggongvirae</taxon>
        <taxon>Uroviricota</taxon>
        <taxon>Caudoviricetes</taxon>
    </lineage>
</organism>
<reference evidence="1" key="1">
    <citation type="journal article" date="2021" name="Proc. Natl. Acad. Sci. U.S.A.">
        <title>A Catalog of Tens of Thousands of Viruses from Human Metagenomes Reveals Hidden Associations with Chronic Diseases.</title>
        <authorList>
            <person name="Tisza M.J."/>
            <person name="Buck C.B."/>
        </authorList>
    </citation>
    <scope>NUCLEOTIDE SEQUENCE</scope>
    <source>
        <strain evidence="1">Ctbvd11</strain>
    </source>
</reference>
<accession>A0A8S5QCY3</accession>
<dbReference type="EMBL" id="BK015636">
    <property type="protein sequence ID" value="DAE17150.1"/>
    <property type="molecule type" value="Genomic_DNA"/>
</dbReference>
<protein>
    <submittedName>
        <fullName evidence="1">Uncharacterized protein</fullName>
    </submittedName>
</protein>
<name>A0A8S5QCY3_9CAUD</name>
<proteinExistence type="predicted"/>
<sequence>MGAIFLHPLRYSDIHYGTIIIAAGKIHGFCPAATKL</sequence>